<dbReference type="GO" id="GO:0016020">
    <property type="term" value="C:membrane"/>
    <property type="evidence" value="ECO:0007669"/>
    <property type="project" value="InterPro"/>
</dbReference>
<feature type="transmembrane region" description="Helical" evidence="10">
    <location>
        <begin position="88"/>
        <end position="111"/>
    </location>
</feature>
<keyword evidence="6" id="KW-1278">Translocase</keyword>
<evidence type="ECO:0000256" key="9">
    <source>
        <dbReference type="ARBA" id="ARBA00023136"/>
    </source>
</evidence>
<dbReference type="AlphaFoldDB" id="A0A3L6QLT2"/>
<dbReference type="GO" id="GO:0004427">
    <property type="term" value="F:inorganic diphosphate phosphatase activity"/>
    <property type="evidence" value="ECO:0007669"/>
    <property type="project" value="InterPro"/>
</dbReference>
<evidence type="ECO:0000256" key="8">
    <source>
        <dbReference type="ARBA" id="ARBA00023065"/>
    </source>
</evidence>
<dbReference type="Pfam" id="PF03030">
    <property type="entry name" value="H_PPase"/>
    <property type="match status" value="2"/>
</dbReference>
<keyword evidence="7 10" id="KW-1133">Transmembrane helix</keyword>
<feature type="transmembrane region" description="Helical" evidence="10">
    <location>
        <begin position="167"/>
        <end position="187"/>
    </location>
</feature>
<dbReference type="STRING" id="4540.A0A3L6QLT2"/>
<protein>
    <recommendedName>
        <fullName evidence="2">H(+)-exporting diphosphatase</fullName>
        <ecNumber evidence="2">7.1.3.1</ecNumber>
    </recommendedName>
</protein>
<evidence type="ECO:0000256" key="7">
    <source>
        <dbReference type="ARBA" id="ARBA00022989"/>
    </source>
</evidence>
<feature type="transmembrane region" description="Helical" evidence="10">
    <location>
        <begin position="31"/>
        <end position="50"/>
    </location>
</feature>
<dbReference type="InterPro" id="IPR004131">
    <property type="entry name" value="PPase-energised_H-pump"/>
</dbReference>
<keyword evidence="5" id="KW-0460">Magnesium</keyword>
<evidence type="ECO:0000256" key="5">
    <source>
        <dbReference type="ARBA" id="ARBA00022842"/>
    </source>
</evidence>
<feature type="transmembrane region" description="Helical" evidence="10">
    <location>
        <begin position="194"/>
        <end position="213"/>
    </location>
</feature>
<reference evidence="12" key="1">
    <citation type="journal article" date="2019" name="Nat. Commun.">
        <title>The genome of broomcorn millet.</title>
        <authorList>
            <person name="Zou C."/>
            <person name="Miki D."/>
            <person name="Li D."/>
            <person name="Tang Q."/>
            <person name="Xiao L."/>
            <person name="Rajput S."/>
            <person name="Deng P."/>
            <person name="Jia W."/>
            <person name="Huang R."/>
            <person name="Zhang M."/>
            <person name="Sun Y."/>
            <person name="Hu J."/>
            <person name="Fu X."/>
            <person name="Schnable P.S."/>
            <person name="Li F."/>
            <person name="Zhang H."/>
            <person name="Feng B."/>
            <person name="Zhu X."/>
            <person name="Liu R."/>
            <person name="Schnable J.C."/>
            <person name="Zhu J.-K."/>
            <person name="Zhang H."/>
        </authorList>
    </citation>
    <scope>NUCLEOTIDE SEQUENCE [LARGE SCALE GENOMIC DNA]</scope>
</reference>
<evidence type="ECO:0000256" key="10">
    <source>
        <dbReference type="SAM" id="Phobius"/>
    </source>
</evidence>
<evidence type="ECO:0000313" key="11">
    <source>
        <dbReference type="EMBL" id="RLM80947.1"/>
    </source>
</evidence>
<keyword evidence="4 10" id="KW-0812">Transmembrane</keyword>
<comment type="caution">
    <text evidence="11">The sequence shown here is derived from an EMBL/GenBank/DDBJ whole genome shotgun (WGS) entry which is preliminary data.</text>
</comment>
<accession>A0A3L6QLT2</accession>
<name>A0A3L6QLT2_PANMI</name>
<dbReference type="Proteomes" id="UP000275267">
    <property type="component" value="Unassembled WGS sequence"/>
</dbReference>
<dbReference type="EMBL" id="PQIB02000012">
    <property type="protein sequence ID" value="RLM80947.1"/>
    <property type="molecule type" value="Genomic_DNA"/>
</dbReference>
<evidence type="ECO:0000313" key="12">
    <source>
        <dbReference type="Proteomes" id="UP000275267"/>
    </source>
</evidence>
<dbReference type="GO" id="GO:0012505">
    <property type="term" value="C:endomembrane system"/>
    <property type="evidence" value="ECO:0007669"/>
    <property type="project" value="UniProtKB-SubCell"/>
</dbReference>
<evidence type="ECO:0000256" key="6">
    <source>
        <dbReference type="ARBA" id="ARBA00022967"/>
    </source>
</evidence>
<keyword evidence="8" id="KW-0406">Ion transport</keyword>
<dbReference type="EC" id="7.1.3.1" evidence="2"/>
<evidence type="ECO:0000256" key="4">
    <source>
        <dbReference type="ARBA" id="ARBA00022692"/>
    </source>
</evidence>
<keyword evidence="12" id="KW-1185">Reference proteome</keyword>
<gene>
    <name evidence="11" type="ORF">C2845_PM12G30020</name>
</gene>
<organism evidence="11 12">
    <name type="scientific">Panicum miliaceum</name>
    <name type="common">Proso millet</name>
    <name type="synonym">Broomcorn millet</name>
    <dbReference type="NCBI Taxonomy" id="4540"/>
    <lineage>
        <taxon>Eukaryota</taxon>
        <taxon>Viridiplantae</taxon>
        <taxon>Streptophyta</taxon>
        <taxon>Embryophyta</taxon>
        <taxon>Tracheophyta</taxon>
        <taxon>Spermatophyta</taxon>
        <taxon>Magnoliopsida</taxon>
        <taxon>Liliopsida</taxon>
        <taxon>Poales</taxon>
        <taxon>Poaceae</taxon>
        <taxon>PACMAD clade</taxon>
        <taxon>Panicoideae</taxon>
        <taxon>Panicodae</taxon>
        <taxon>Paniceae</taxon>
        <taxon>Panicinae</taxon>
        <taxon>Panicum</taxon>
        <taxon>Panicum sect. Panicum</taxon>
    </lineage>
</organism>
<comment type="subcellular location">
    <subcellularLocation>
        <location evidence="1">Endomembrane system</location>
        <topology evidence="1">Multi-pass membrane protein</topology>
    </subcellularLocation>
</comment>
<dbReference type="PANTHER" id="PTHR31998">
    <property type="entry name" value="K(+)-INSENSITIVE PYROPHOSPHATE-ENERGIZED PROTON PUMP"/>
    <property type="match status" value="1"/>
</dbReference>
<keyword evidence="3" id="KW-0813">Transport</keyword>
<sequence length="358" mass="37447">MTVGIALISWLALPAKFTIFNFGEQKEVSNWGLFLCVAIGLWAGLIIGYVTEYYTSNAYSPVQDVADACRTGAATNVIFGLALGYKSVIIPIFAIAVGIYVSFTIAAMYGIAVAALGMLSTIATGLSIDAYCPISDNAGGIAEMAGMSHRIRERTDALDAAGNTTAAIGKGFAIGSAALVSLALFVVDVLSPKVIIGLVVGAMLPYWFSAMTMKSVGKAALEMVEEVRRHFNTIPGLMEGKGKPDYANCVKISTDASIKQMIPPGALVMLTPLVVGTFFGVQTLSGKYIEAGASEHARALGPKGSDCHKAAVIGDTIGDPLKDTSGPSLNILIKLTAVESLVFAPFFATHGGILFKLF</sequence>
<keyword evidence="9 10" id="KW-0472">Membrane</keyword>
<dbReference type="GO" id="GO:0009678">
    <property type="term" value="F:diphosphate hydrolysis-driven proton transmembrane transporter activity"/>
    <property type="evidence" value="ECO:0007669"/>
    <property type="project" value="UniProtKB-EC"/>
</dbReference>
<evidence type="ECO:0000256" key="3">
    <source>
        <dbReference type="ARBA" id="ARBA00022448"/>
    </source>
</evidence>
<proteinExistence type="predicted"/>
<evidence type="ECO:0000256" key="1">
    <source>
        <dbReference type="ARBA" id="ARBA00004127"/>
    </source>
</evidence>
<dbReference type="OrthoDB" id="5210at2759"/>
<evidence type="ECO:0000256" key="2">
    <source>
        <dbReference type="ARBA" id="ARBA00013242"/>
    </source>
</evidence>